<organism evidence="2 3">
    <name type="scientific">Golovinomyces cichoracearum</name>
    <dbReference type="NCBI Taxonomy" id="62708"/>
    <lineage>
        <taxon>Eukaryota</taxon>
        <taxon>Fungi</taxon>
        <taxon>Dikarya</taxon>
        <taxon>Ascomycota</taxon>
        <taxon>Pezizomycotina</taxon>
        <taxon>Leotiomycetes</taxon>
        <taxon>Erysiphales</taxon>
        <taxon>Erysiphaceae</taxon>
        <taxon>Golovinomyces</taxon>
    </lineage>
</organism>
<dbReference type="AlphaFoldDB" id="A0A420IDJ7"/>
<sequence length="528" mass="60402">MDALVILVQSCVASFKVILSSPDIRLYDNELYDELLAQWLQVRPREYSVGLAFTQSINDLAILLTEIEITLGSQSQFPPNLRSSPSIRSDSTRPSLEFPVFRSSDCSSYKKIENLMKLKIIIDDLEHILGDLTFSQPDLQPTNSRDSLTTGPIFQKLDHQTSSQENESALHQIGEEDAEMSEQILAMKEFLAKSSNSVRGKPNIKARKELVRISEAQLRELRVDVYDEITRRQQRPSIPFLVARATFEMKRNKARKKLSFLPLSQIENLTRDIIKETNRRFPELRVFSRQGVSEVKHEKSDEFSSFKSEVTSGGEDSKNQFLKEDMHFSYTRFFVPVTRRYGCIMPPITPPPDLNLYLENYRKLNPQSNIDSETPSDVTTVQSDPELSYKTAITHVKTDSKARSKIETRPVASTTAAHHSYFSKQISSTKRIPQMFKSLNVSQTDQTCSILAATLSEYRIKAPSSLYALCIMTSIGPDEIMEERHLCPNEYPLVIYQELIDQGKTPFFLLRRVRYPKNLNLYPSSEAK</sequence>
<dbReference type="GO" id="GO:0005078">
    <property type="term" value="F:MAP-kinase scaffold activity"/>
    <property type="evidence" value="ECO:0007669"/>
    <property type="project" value="TreeGrafter"/>
</dbReference>
<dbReference type="Pfam" id="PF00788">
    <property type="entry name" value="RA"/>
    <property type="match status" value="1"/>
</dbReference>
<accession>A0A420IDJ7</accession>
<evidence type="ECO:0000313" key="3">
    <source>
        <dbReference type="Proteomes" id="UP000283383"/>
    </source>
</evidence>
<name>A0A420IDJ7_9PEZI</name>
<dbReference type="Gene3D" id="3.10.20.90">
    <property type="entry name" value="Phosphatidylinositol 3-kinase Catalytic Subunit, Chain A, domain 1"/>
    <property type="match status" value="1"/>
</dbReference>
<dbReference type="InterPro" id="IPR000159">
    <property type="entry name" value="RA_dom"/>
</dbReference>
<comment type="caution">
    <text evidence="2">The sequence shown here is derived from an EMBL/GenBank/DDBJ whole genome shotgun (WGS) entry which is preliminary data.</text>
</comment>
<gene>
    <name evidence="2" type="ORF">GcM3_097009</name>
</gene>
<proteinExistence type="predicted"/>
<dbReference type="PANTHER" id="PTHR21601:SF0">
    <property type="entry name" value="PROTEIN SPA2-RELATED"/>
    <property type="match status" value="1"/>
</dbReference>
<reference evidence="2 3" key="1">
    <citation type="journal article" date="2018" name="BMC Genomics">
        <title>Comparative genome analyses reveal sequence features reflecting distinct modes of host-adaptation between dicot and monocot powdery mildew.</title>
        <authorList>
            <person name="Wu Y."/>
            <person name="Ma X."/>
            <person name="Pan Z."/>
            <person name="Kale S.D."/>
            <person name="Song Y."/>
            <person name="King H."/>
            <person name="Zhang Q."/>
            <person name="Presley C."/>
            <person name="Deng X."/>
            <person name="Wei C.I."/>
            <person name="Xiao S."/>
        </authorList>
    </citation>
    <scope>NUCLEOTIDE SEQUENCE [LARGE SCALE GENOMIC DNA]</scope>
    <source>
        <strain evidence="2">UMSG3</strain>
    </source>
</reference>
<dbReference type="STRING" id="62708.A0A420IDJ7"/>
<dbReference type="EMBL" id="MCBQ01009739">
    <property type="protein sequence ID" value="RKF72609.1"/>
    <property type="molecule type" value="Genomic_DNA"/>
</dbReference>
<dbReference type="SMART" id="SM00555">
    <property type="entry name" value="GIT"/>
    <property type="match status" value="2"/>
</dbReference>
<dbReference type="InterPro" id="IPR029071">
    <property type="entry name" value="Ubiquitin-like_domsf"/>
</dbReference>
<keyword evidence="3" id="KW-1185">Reference proteome</keyword>
<protein>
    <recommendedName>
        <fullName evidence="1">Ras-associating domain-containing protein</fullName>
    </recommendedName>
</protein>
<dbReference type="Proteomes" id="UP000283383">
    <property type="component" value="Unassembled WGS sequence"/>
</dbReference>
<feature type="domain" description="Ras-associating" evidence="1">
    <location>
        <begin position="434"/>
        <end position="515"/>
    </location>
</feature>
<dbReference type="InterPro" id="IPR039892">
    <property type="entry name" value="Spa2/Sph1"/>
</dbReference>
<evidence type="ECO:0000259" key="1">
    <source>
        <dbReference type="PROSITE" id="PS50200"/>
    </source>
</evidence>
<dbReference type="SUPFAM" id="SSF54236">
    <property type="entry name" value="Ubiquitin-like"/>
    <property type="match status" value="1"/>
</dbReference>
<dbReference type="PROSITE" id="PS50200">
    <property type="entry name" value="RA"/>
    <property type="match status" value="1"/>
</dbReference>
<evidence type="ECO:0000313" key="2">
    <source>
        <dbReference type="EMBL" id="RKF72609.1"/>
    </source>
</evidence>
<dbReference type="PANTHER" id="PTHR21601">
    <property type="entry name" value="SPA2 PROTEIN"/>
    <property type="match status" value="1"/>
</dbReference>
<dbReference type="InterPro" id="IPR013724">
    <property type="entry name" value="GIT_SHD"/>
</dbReference>